<keyword evidence="3" id="KW-1185">Reference proteome</keyword>
<organism evidence="2 3">
    <name type="scientific">Heterotrigona itama</name>
    <dbReference type="NCBI Taxonomy" id="395501"/>
    <lineage>
        <taxon>Eukaryota</taxon>
        <taxon>Metazoa</taxon>
        <taxon>Ecdysozoa</taxon>
        <taxon>Arthropoda</taxon>
        <taxon>Hexapoda</taxon>
        <taxon>Insecta</taxon>
        <taxon>Pterygota</taxon>
        <taxon>Neoptera</taxon>
        <taxon>Endopterygota</taxon>
        <taxon>Hymenoptera</taxon>
        <taxon>Apocrita</taxon>
        <taxon>Aculeata</taxon>
        <taxon>Apoidea</taxon>
        <taxon>Anthophila</taxon>
        <taxon>Apidae</taxon>
        <taxon>Heterotrigona</taxon>
    </lineage>
</organism>
<protein>
    <submittedName>
        <fullName evidence="2">Uncharacterized protein</fullName>
    </submittedName>
</protein>
<sequence length="64" mass="7218">MNIRRSKLIRGDAGKEKKGQAREFVLLSTTTSECMHLPLSLRLLPQERGENANKATSKRPKLRG</sequence>
<gene>
    <name evidence="2" type="ORF">MHI_LOCUS461420</name>
</gene>
<name>A0A6V7H7D1_9HYME</name>
<proteinExistence type="predicted"/>
<dbReference type="AlphaFoldDB" id="A0A6V7H7D1"/>
<reference evidence="2" key="1">
    <citation type="submission" date="2020-07" db="EMBL/GenBank/DDBJ databases">
        <authorList>
            <person name="Nazaruddin N."/>
        </authorList>
    </citation>
    <scope>NUCLEOTIDE SEQUENCE</scope>
</reference>
<evidence type="ECO:0000313" key="3">
    <source>
        <dbReference type="Proteomes" id="UP000752696"/>
    </source>
</evidence>
<accession>A0A6V7H7D1</accession>
<dbReference type="Proteomes" id="UP000752696">
    <property type="component" value="Unassembled WGS sequence"/>
</dbReference>
<dbReference type="OrthoDB" id="10478843at2759"/>
<dbReference type="EMBL" id="CAJDYZ010007471">
    <property type="protein sequence ID" value="CAD1474333.1"/>
    <property type="molecule type" value="Genomic_DNA"/>
</dbReference>
<feature type="region of interest" description="Disordered" evidence="1">
    <location>
        <begin position="45"/>
        <end position="64"/>
    </location>
</feature>
<comment type="caution">
    <text evidence="2">The sequence shown here is derived from an EMBL/GenBank/DDBJ whole genome shotgun (WGS) entry which is preliminary data.</text>
</comment>
<evidence type="ECO:0000256" key="1">
    <source>
        <dbReference type="SAM" id="MobiDB-lite"/>
    </source>
</evidence>
<evidence type="ECO:0000313" key="2">
    <source>
        <dbReference type="EMBL" id="CAD1474333.1"/>
    </source>
</evidence>
<feature type="non-terminal residue" evidence="2">
    <location>
        <position position="64"/>
    </location>
</feature>